<dbReference type="EMBL" id="JAOA01000037">
    <property type="protein sequence ID" value="ETZ96820.1"/>
    <property type="molecule type" value="Genomic_DNA"/>
</dbReference>
<comment type="caution">
    <text evidence="3">The sequence shown here is derived from an EMBL/GenBank/DDBJ whole genome shotgun (WGS) entry which is preliminary data.</text>
</comment>
<dbReference type="PATRIC" id="fig|1299326.3.peg.6596"/>
<feature type="domain" description="HelY-like SH3" evidence="2">
    <location>
        <begin position="2"/>
        <end position="50"/>
    </location>
</feature>
<accession>X7XQK2</accession>
<gene>
    <name evidence="3" type="ORF">I545_6871</name>
</gene>
<dbReference type="Proteomes" id="UP000020561">
    <property type="component" value="Unassembled WGS sequence"/>
</dbReference>
<keyword evidence="3" id="KW-0067">ATP-binding</keyword>
<dbReference type="Pfam" id="PF26090">
    <property type="entry name" value="SH3_HelY"/>
    <property type="match status" value="1"/>
</dbReference>
<evidence type="ECO:0000313" key="3">
    <source>
        <dbReference type="EMBL" id="ETZ96820.1"/>
    </source>
</evidence>
<evidence type="ECO:0000259" key="2">
    <source>
        <dbReference type="Pfam" id="PF26090"/>
    </source>
</evidence>
<feature type="region of interest" description="Disordered" evidence="1">
    <location>
        <begin position="28"/>
        <end position="57"/>
    </location>
</feature>
<dbReference type="GO" id="GO:0004386">
    <property type="term" value="F:helicase activity"/>
    <property type="evidence" value="ECO:0007669"/>
    <property type="project" value="UniProtKB-KW"/>
</dbReference>
<proteinExistence type="predicted"/>
<keyword evidence="3" id="KW-0547">Nucleotide-binding</keyword>
<evidence type="ECO:0000313" key="4">
    <source>
        <dbReference type="Proteomes" id="UP000020561"/>
    </source>
</evidence>
<protein>
    <submittedName>
        <fullName evidence="3">Putative helicase helY domain protein</fullName>
    </submittedName>
</protein>
<keyword evidence="3" id="KW-0378">Hydrolase</keyword>
<organism evidence="3 4">
    <name type="scientific">Mycobacterium kansasii 662</name>
    <dbReference type="NCBI Taxonomy" id="1299326"/>
    <lineage>
        <taxon>Bacteria</taxon>
        <taxon>Bacillati</taxon>
        <taxon>Actinomycetota</taxon>
        <taxon>Actinomycetes</taxon>
        <taxon>Mycobacteriales</taxon>
        <taxon>Mycobacteriaceae</taxon>
        <taxon>Mycobacterium</taxon>
    </lineage>
</organism>
<name>X7XQK2_MYCKA</name>
<sequence length="57" mass="6061">MVLESARDSADPRPLVLTENRWAGRISSADYSGGAPRSDRWHCPSASNTASRGCAGI</sequence>
<evidence type="ECO:0000256" key="1">
    <source>
        <dbReference type="SAM" id="MobiDB-lite"/>
    </source>
</evidence>
<dbReference type="InterPro" id="IPR058621">
    <property type="entry name" value="SH3_HelY"/>
</dbReference>
<dbReference type="AlphaFoldDB" id="X7XQK2"/>
<reference evidence="3 4" key="1">
    <citation type="submission" date="2013-12" db="EMBL/GenBank/DDBJ databases">
        <authorList>
            <person name="Brown-Elliot B."/>
            <person name="Wallace R."/>
            <person name="Lenaerts A."/>
            <person name="Ordway D."/>
            <person name="DeGroote M.A."/>
            <person name="Parker T."/>
            <person name="Sizemore C."/>
            <person name="Tallon L.J."/>
            <person name="Sadzewicz L.K."/>
            <person name="Sengamalay N."/>
            <person name="Fraser C.M."/>
            <person name="Hine E."/>
            <person name="Shefchek K.A."/>
            <person name="Das S.P."/>
            <person name="Tettelin H."/>
        </authorList>
    </citation>
    <scope>NUCLEOTIDE SEQUENCE [LARGE SCALE GENOMIC DNA]</scope>
    <source>
        <strain evidence="3 4">662</strain>
    </source>
</reference>
<keyword evidence="3" id="KW-0347">Helicase</keyword>